<reference evidence="3 4" key="2">
    <citation type="submission" date="2018-07" db="EMBL/GenBank/DDBJ databases">
        <authorList>
            <person name="Feyereisen M."/>
        </authorList>
    </citation>
    <scope>NUCLEOTIDE SEQUENCE [LARGE SCALE GENOMIC DNA]</scope>
    <source>
        <strain evidence="3 4">UCCLBBS449</strain>
        <plasmid evidence="3">pUCCLBBS449_A</plasmid>
        <plasmid evidence="4">pucclbbs449_a</plasmid>
    </source>
</reference>
<geneLocation type="plasmid" evidence="4">
    <name>pucclbbs449_a</name>
</geneLocation>
<sequence>METTGRRDITATAEETSSVELSHNLTTVTTEIKAYQSIGGQAIFEIGRRLKWVKENDLAHGEFGKWVKSLDIERTFATRAMKITSELDSNYATGHNLGMKALYEIATMPSDERDKPQKLDSGEIKKPDEMTVRELRETKRKLAASCSENQKKQDQLILADKKAQALKMQVEQLQQRKPDVQQVEVEPADYQDLKQDNQVLNTTIRQSEDEIKRYKHLIVDSQAELKRLGDLELNKELSTKQIKDLQAKSVNLENKIQRQEEQLERVKELSSFTKQASEEMDKLTVILSRLDITVVPDGAPLILNLTEIADKAESFADNLHNQIANPVPLD</sequence>
<protein>
    <recommendedName>
        <fullName evidence="5">DUF3102 domain-containing protein</fullName>
    </recommendedName>
</protein>
<geneLocation type="plasmid" evidence="2">
    <name>pLB925A04</name>
</geneLocation>
<reference evidence="2" key="1">
    <citation type="journal article" date="2009" name="Microbiology">
        <title>Characterization of four plasmids harboured in a Lactobacillus brevis strain encoding a novel bacteriocin, brevicin 925A, and construction of a shuttle vector for lactic acid bacteria and Escherichia coli.</title>
        <authorList>
            <person name="Wada T."/>
            <person name="Noda M."/>
            <person name="Kashiwabara F."/>
            <person name="Jeon H.J."/>
            <person name="Shirakawa A."/>
            <person name="Yabu H."/>
            <person name="Matoba Y."/>
            <person name="Kumagai T."/>
            <person name="Sugiyama M."/>
        </authorList>
    </citation>
    <scope>NUCLEOTIDE SEQUENCE</scope>
    <source>
        <strain evidence="2">925A</strain>
        <plasmid evidence="2">pLB925A04</plasmid>
    </source>
</reference>
<dbReference type="Proteomes" id="UP000307074">
    <property type="component" value="Plasmid pUCCLBBS449_A"/>
</dbReference>
<feature type="coiled-coil region" evidence="1">
    <location>
        <begin position="156"/>
        <end position="276"/>
    </location>
</feature>
<name>C0SQQ9_LEVBR</name>
<keyword evidence="1" id="KW-0175">Coiled coil</keyword>
<geneLocation type="plasmid" evidence="3">
    <name>pUCCLBBS449_A</name>
</geneLocation>
<evidence type="ECO:0000313" key="2">
    <source>
        <dbReference type="EMBL" id="BAH56441.1"/>
    </source>
</evidence>
<dbReference type="AlphaFoldDB" id="C0SQQ9"/>
<keyword evidence="2" id="KW-0614">Plasmid</keyword>
<dbReference type="EMBL" id="CP031199">
    <property type="protein sequence ID" value="QCZ54408.1"/>
    <property type="molecule type" value="Genomic_DNA"/>
</dbReference>
<accession>C0SQQ9</accession>
<proteinExistence type="predicted"/>
<evidence type="ECO:0000313" key="4">
    <source>
        <dbReference type="Proteomes" id="UP000307074"/>
    </source>
</evidence>
<evidence type="ECO:0000256" key="1">
    <source>
        <dbReference type="SAM" id="Coils"/>
    </source>
</evidence>
<evidence type="ECO:0008006" key="5">
    <source>
        <dbReference type="Google" id="ProtNLM"/>
    </source>
</evidence>
<evidence type="ECO:0000313" key="3">
    <source>
        <dbReference type="EMBL" id="QCZ54408.1"/>
    </source>
</evidence>
<organism evidence="2">
    <name type="scientific">Levilactobacillus brevis</name>
    <name type="common">Lactobacillus brevis</name>
    <dbReference type="NCBI Taxonomy" id="1580"/>
    <lineage>
        <taxon>Bacteria</taxon>
        <taxon>Bacillati</taxon>
        <taxon>Bacillota</taxon>
        <taxon>Bacilli</taxon>
        <taxon>Lactobacillales</taxon>
        <taxon>Lactobacillaceae</taxon>
        <taxon>Levilactobacillus</taxon>
    </lineage>
</organism>
<dbReference type="RefSeq" id="WP_012695422.1">
    <property type="nucleotide sequence ID" value="NC_012551.1"/>
</dbReference>
<gene>
    <name evidence="3" type="ORF">UCCLBBS449_pA0002</name>
</gene>
<dbReference type="EMBL" id="AB370337">
    <property type="protein sequence ID" value="BAH56441.1"/>
    <property type="molecule type" value="Genomic_DNA"/>
</dbReference>